<dbReference type="InterPro" id="IPR002376">
    <property type="entry name" value="Formyl_transf_N"/>
</dbReference>
<dbReference type="SUPFAM" id="SSF50486">
    <property type="entry name" value="FMT C-terminal domain-like"/>
    <property type="match status" value="1"/>
</dbReference>
<comment type="similarity">
    <text evidence="1 5">Belongs to the Fmt family.</text>
</comment>
<dbReference type="InterPro" id="IPR005794">
    <property type="entry name" value="Fmt"/>
</dbReference>
<accession>A0AAU7DQB0</accession>
<organism evidence="8">
    <name type="scientific">Telmatobacter sp. DSM 110680</name>
    <dbReference type="NCBI Taxonomy" id="3036704"/>
    <lineage>
        <taxon>Bacteria</taxon>
        <taxon>Pseudomonadati</taxon>
        <taxon>Acidobacteriota</taxon>
        <taxon>Terriglobia</taxon>
        <taxon>Terriglobales</taxon>
        <taxon>Acidobacteriaceae</taxon>
        <taxon>Telmatobacter</taxon>
    </lineage>
</organism>
<dbReference type="HAMAP" id="MF_00182">
    <property type="entry name" value="Formyl_trans"/>
    <property type="match status" value="1"/>
</dbReference>
<dbReference type="InterPro" id="IPR044135">
    <property type="entry name" value="Met-tRNA-FMT_C"/>
</dbReference>
<reference evidence="8" key="1">
    <citation type="submission" date="2023-03" db="EMBL/GenBank/DDBJ databases">
        <title>Edaphobacter sp.</title>
        <authorList>
            <person name="Huber K.J."/>
            <person name="Papendorf J."/>
            <person name="Pilke C."/>
            <person name="Bunk B."/>
            <person name="Sproeer C."/>
            <person name="Pester M."/>
        </authorList>
    </citation>
    <scope>NUCLEOTIDE SEQUENCE</scope>
    <source>
        <strain evidence="8">DSM 110680</strain>
    </source>
</reference>
<dbReference type="EC" id="2.1.2.9" evidence="2 5"/>
<evidence type="ECO:0000256" key="1">
    <source>
        <dbReference type="ARBA" id="ARBA00010699"/>
    </source>
</evidence>
<feature type="domain" description="Formyl transferase N-terminal" evidence="6">
    <location>
        <begin position="1"/>
        <end position="179"/>
    </location>
</feature>
<evidence type="ECO:0000259" key="6">
    <source>
        <dbReference type="Pfam" id="PF00551"/>
    </source>
</evidence>
<evidence type="ECO:0000256" key="5">
    <source>
        <dbReference type="HAMAP-Rule" id="MF_00182"/>
    </source>
</evidence>
<dbReference type="CDD" id="cd08704">
    <property type="entry name" value="Met_tRNA_FMT_C"/>
    <property type="match status" value="1"/>
</dbReference>
<keyword evidence="4 5" id="KW-0648">Protein biosynthesis</keyword>
<dbReference type="AlphaFoldDB" id="A0AAU7DQB0"/>
<evidence type="ECO:0000256" key="2">
    <source>
        <dbReference type="ARBA" id="ARBA00012261"/>
    </source>
</evidence>
<dbReference type="RefSeq" id="WP_348264466.1">
    <property type="nucleotide sequence ID" value="NZ_CP121196.1"/>
</dbReference>
<evidence type="ECO:0000259" key="7">
    <source>
        <dbReference type="Pfam" id="PF02911"/>
    </source>
</evidence>
<dbReference type="InterPro" id="IPR005793">
    <property type="entry name" value="Formyl_trans_C"/>
</dbReference>
<name>A0AAU7DQB0_9BACT</name>
<evidence type="ECO:0000256" key="4">
    <source>
        <dbReference type="ARBA" id="ARBA00022917"/>
    </source>
</evidence>
<evidence type="ECO:0000256" key="3">
    <source>
        <dbReference type="ARBA" id="ARBA00022679"/>
    </source>
</evidence>
<evidence type="ECO:0000313" key="8">
    <source>
        <dbReference type="EMBL" id="XBH19250.1"/>
    </source>
</evidence>
<dbReference type="Pfam" id="PF00551">
    <property type="entry name" value="Formyl_trans_N"/>
    <property type="match status" value="1"/>
</dbReference>
<sequence>MKLVFCGTPRFAVPTLGALLAAGHEIALVVSQPDRPVGRTQQMTAPPVKETALAAGLKITQPEKIRNNPEFRAQLKGIAPDAIVVVAYGRIIPPWMLALPRLGCINLHASLLPKYRGAAPIQWAVAMGETVTGNTTMLLEEGLDTGPILLQREIAIAPEQTAAALFEVLAKDGAPLVVETLRGLQQATVEPKRQDEAGATLAPILTREDGRMDFAARTAIELWNRWRGFQPWPGAYTSLDGKKLIAHQMRVVGKASPSEPGTVEVADHRLLIACAHNSWIEITELQLEGKKRMAASDFLRGAGLHSGIRLG</sequence>
<feature type="domain" description="Formyl transferase C-terminal" evidence="7">
    <location>
        <begin position="205"/>
        <end position="302"/>
    </location>
</feature>
<gene>
    <name evidence="5 8" type="primary">fmt</name>
    <name evidence="8" type="ORF">P8935_08015</name>
</gene>
<dbReference type="GO" id="GO:0005829">
    <property type="term" value="C:cytosol"/>
    <property type="evidence" value="ECO:0007669"/>
    <property type="project" value="TreeGrafter"/>
</dbReference>
<dbReference type="EMBL" id="CP121196">
    <property type="protein sequence ID" value="XBH19250.1"/>
    <property type="molecule type" value="Genomic_DNA"/>
</dbReference>
<dbReference type="Pfam" id="PF02911">
    <property type="entry name" value="Formyl_trans_C"/>
    <property type="match status" value="1"/>
</dbReference>
<dbReference type="InterPro" id="IPR011034">
    <property type="entry name" value="Formyl_transferase-like_C_sf"/>
</dbReference>
<dbReference type="PANTHER" id="PTHR11138:SF5">
    <property type="entry name" value="METHIONYL-TRNA FORMYLTRANSFERASE, MITOCHONDRIAL"/>
    <property type="match status" value="1"/>
</dbReference>
<feature type="binding site" evidence="5">
    <location>
        <begin position="110"/>
        <end position="113"/>
    </location>
    <ligand>
        <name>(6S)-5,6,7,8-tetrahydrofolate</name>
        <dbReference type="ChEBI" id="CHEBI:57453"/>
    </ligand>
</feature>
<keyword evidence="3 5" id="KW-0808">Transferase</keyword>
<proteinExistence type="inferred from homology"/>
<dbReference type="InterPro" id="IPR036477">
    <property type="entry name" value="Formyl_transf_N_sf"/>
</dbReference>
<dbReference type="SUPFAM" id="SSF53328">
    <property type="entry name" value="Formyltransferase"/>
    <property type="match status" value="1"/>
</dbReference>
<dbReference type="NCBIfam" id="TIGR00460">
    <property type="entry name" value="fmt"/>
    <property type="match status" value="1"/>
</dbReference>
<dbReference type="Gene3D" id="3.40.50.12230">
    <property type="match status" value="1"/>
</dbReference>
<dbReference type="PANTHER" id="PTHR11138">
    <property type="entry name" value="METHIONYL-TRNA FORMYLTRANSFERASE"/>
    <property type="match status" value="1"/>
</dbReference>
<comment type="function">
    <text evidence="5">Attaches a formyl group to the free amino group of methionyl-tRNA(fMet). The formyl group appears to play a dual role in the initiator identity of N-formylmethionyl-tRNA by promoting its recognition by IF2 and preventing the misappropriation of this tRNA by the elongation apparatus.</text>
</comment>
<protein>
    <recommendedName>
        <fullName evidence="2 5">Methionyl-tRNA formyltransferase</fullName>
        <ecNumber evidence="2 5">2.1.2.9</ecNumber>
    </recommendedName>
</protein>
<comment type="catalytic activity">
    <reaction evidence="5">
        <text>L-methionyl-tRNA(fMet) + (6R)-10-formyltetrahydrofolate = N-formyl-L-methionyl-tRNA(fMet) + (6S)-5,6,7,8-tetrahydrofolate + H(+)</text>
        <dbReference type="Rhea" id="RHEA:24380"/>
        <dbReference type="Rhea" id="RHEA-COMP:9952"/>
        <dbReference type="Rhea" id="RHEA-COMP:9953"/>
        <dbReference type="ChEBI" id="CHEBI:15378"/>
        <dbReference type="ChEBI" id="CHEBI:57453"/>
        <dbReference type="ChEBI" id="CHEBI:78530"/>
        <dbReference type="ChEBI" id="CHEBI:78844"/>
        <dbReference type="ChEBI" id="CHEBI:195366"/>
        <dbReference type="EC" id="2.1.2.9"/>
    </reaction>
</comment>
<dbReference type="CDD" id="cd08646">
    <property type="entry name" value="FMT_core_Met-tRNA-FMT_N"/>
    <property type="match status" value="1"/>
</dbReference>
<dbReference type="GO" id="GO:0004479">
    <property type="term" value="F:methionyl-tRNA formyltransferase activity"/>
    <property type="evidence" value="ECO:0007669"/>
    <property type="project" value="UniProtKB-UniRule"/>
</dbReference>
<dbReference type="InterPro" id="IPR041711">
    <property type="entry name" value="Met-tRNA-FMT_N"/>
</dbReference>